<dbReference type="EMBL" id="MT161383">
    <property type="protein sequence ID" value="QJB21935.1"/>
    <property type="molecule type" value="Genomic_DNA"/>
</dbReference>
<proteinExistence type="predicted"/>
<protein>
    <submittedName>
        <fullName evidence="1">Putative MerR transcription regulator</fullName>
    </submittedName>
</protein>
<reference evidence="1" key="1">
    <citation type="submission" date="2020-03" db="EMBL/GenBank/DDBJ databases">
        <title>Development of an integrated pest management strategy to control Xanthomonas campestris pv. campestris using bacteriophages.</title>
        <authorList>
            <person name="Holtappels D."/>
            <person name="Lavigne R."/>
            <person name="Wagemans J."/>
        </authorList>
    </citation>
    <scope>NUCLEOTIDE SEQUENCE</scope>
</reference>
<sequence length="67" mass="7052">MSTDSYITPAQLVTRWGNAVTTGTLSNWRSQGKGPAYVKPGRSVRYTLAAVTEYEAGNTNAKASGAA</sequence>
<dbReference type="Proteomes" id="UP000671940">
    <property type="component" value="Segment"/>
</dbReference>
<gene>
    <name evidence="1" type="ORF">XccvBFoX3_gp35c</name>
</gene>
<keyword evidence="2" id="KW-1185">Reference proteome</keyword>
<evidence type="ECO:0000313" key="2">
    <source>
        <dbReference type="Proteomes" id="UP000671940"/>
    </source>
</evidence>
<dbReference type="InterPro" id="IPR009061">
    <property type="entry name" value="DNA-bd_dom_put_sf"/>
</dbReference>
<accession>A0A858NPU8</accession>
<name>A0A858NPU8_9CAUD</name>
<organism evidence="1 2">
    <name type="scientific">Xanthomonas phage FoX3</name>
    <dbReference type="NCBI Taxonomy" id="2723899"/>
    <lineage>
        <taxon>Viruses</taxon>
        <taxon>Duplodnaviria</taxon>
        <taxon>Heunggongvirae</taxon>
        <taxon>Uroviricota</taxon>
        <taxon>Caudoviricetes</taxon>
        <taxon>Foxunavirus</taxon>
        <taxon>Foxunavirus fox3</taxon>
    </lineage>
</organism>
<evidence type="ECO:0000313" key="1">
    <source>
        <dbReference type="EMBL" id="QJB21935.1"/>
    </source>
</evidence>
<dbReference type="SUPFAM" id="SSF46955">
    <property type="entry name" value="Putative DNA-binding domain"/>
    <property type="match status" value="1"/>
</dbReference>